<evidence type="ECO:0000256" key="3">
    <source>
        <dbReference type="ARBA" id="ARBA00022691"/>
    </source>
</evidence>
<dbReference type="InterPro" id="IPR029063">
    <property type="entry name" value="SAM-dependent_MTases_sf"/>
</dbReference>
<name>A0A120AHY8_9GAMM</name>
<reference evidence="9 10" key="1">
    <citation type="journal article" date="2014" name="Genome Announc.">
        <title>Draft Genome Sequence of Lysobacter capsici AZ78, a Bacterium Antagonistic to Plant-Pathogenic Oomycetes.</title>
        <authorList>
            <person name="Puopolo G."/>
            <person name="Sonego P."/>
            <person name="Engelen K."/>
            <person name="Pertot I."/>
        </authorList>
    </citation>
    <scope>NUCLEOTIDE SEQUENCE [LARGE SCALE GENOMIC DNA]</scope>
    <source>
        <strain evidence="9 10">AZ78</strain>
    </source>
</reference>
<evidence type="ECO:0000313" key="9">
    <source>
        <dbReference type="EMBL" id="KWS06905.1"/>
    </source>
</evidence>
<gene>
    <name evidence="5" type="primary">prmC</name>
    <name evidence="9" type="ORF">AZ78_4465</name>
</gene>
<keyword evidence="10" id="KW-1185">Reference proteome</keyword>
<feature type="binding site" evidence="5">
    <location>
        <begin position="180"/>
        <end position="183"/>
    </location>
    <ligand>
        <name>substrate</name>
    </ligand>
</feature>
<dbReference type="InterPro" id="IPR025714">
    <property type="entry name" value="Methyltranfer_dom"/>
</dbReference>
<comment type="caution">
    <text evidence="9">The sequence shown here is derived from an EMBL/GenBank/DDBJ whole genome shotgun (WGS) entry which is preliminary data.</text>
</comment>
<keyword evidence="1 5" id="KW-0489">Methyltransferase</keyword>
<evidence type="ECO:0000256" key="2">
    <source>
        <dbReference type="ARBA" id="ARBA00022679"/>
    </source>
</evidence>
<feature type="compositionally biased region" description="Basic residues" evidence="6">
    <location>
        <begin position="272"/>
        <end position="288"/>
    </location>
</feature>
<comment type="similarity">
    <text evidence="5">Belongs to the protein N5-glutamine methyltransferase family. PrmC subfamily.</text>
</comment>
<evidence type="ECO:0000313" key="10">
    <source>
        <dbReference type="Proteomes" id="UP000023435"/>
    </source>
</evidence>
<evidence type="ECO:0000256" key="4">
    <source>
        <dbReference type="ARBA" id="ARBA00048391"/>
    </source>
</evidence>
<dbReference type="Gene3D" id="3.40.50.150">
    <property type="entry name" value="Vaccinia Virus protein VP39"/>
    <property type="match status" value="1"/>
</dbReference>
<dbReference type="EC" id="2.1.1.297" evidence="5"/>
<feature type="binding site" evidence="5">
    <location>
        <begin position="114"/>
        <end position="118"/>
    </location>
    <ligand>
        <name>S-adenosyl-L-methionine</name>
        <dbReference type="ChEBI" id="CHEBI:59789"/>
    </ligand>
</feature>
<dbReference type="Gene3D" id="1.10.8.10">
    <property type="entry name" value="DNA helicase RuvA subunit, C-terminal domain"/>
    <property type="match status" value="1"/>
</dbReference>
<evidence type="ECO:0000259" key="8">
    <source>
        <dbReference type="Pfam" id="PF17827"/>
    </source>
</evidence>
<organism evidence="9 10">
    <name type="scientific">Lysobacter capsici AZ78</name>
    <dbReference type="NCBI Taxonomy" id="1444315"/>
    <lineage>
        <taxon>Bacteria</taxon>
        <taxon>Pseudomonadati</taxon>
        <taxon>Pseudomonadota</taxon>
        <taxon>Gammaproteobacteria</taxon>
        <taxon>Lysobacterales</taxon>
        <taxon>Lysobacteraceae</taxon>
        <taxon>Lysobacter</taxon>
    </lineage>
</organism>
<dbReference type="InterPro" id="IPR019874">
    <property type="entry name" value="RF_methyltr_PrmC"/>
</dbReference>
<keyword evidence="2 5" id="KW-0808">Transferase</keyword>
<dbReference type="Pfam" id="PF13847">
    <property type="entry name" value="Methyltransf_31"/>
    <property type="match status" value="1"/>
</dbReference>
<dbReference type="SUPFAM" id="SSF53335">
    <property type="entry name" value="S-adenosyl-L-methionine-dependent methyltransferases"/>
    <property type="match status" value="1"/>
</dbReference>
<dbReference type="Proteomes" id="UP000023435">
    <property type="component" value="Unassembled WGS sequence"/>
</dbReference>
<dbReference type="FunFam" id="3.40.50.150:FF:000053">
    <property type="entry name" value="Release factor glutamine methyltransferase"/>
    <property type="match status" value="1"/>
</dbReference>
<dbReference type="InterPro" id="IPR004556">
    <property type="entry name" value="HemK-like"/>
</dbReference>
<dbReference type="OrthoDB" id="9800643at2"/>
<feature type="binding site" evidence="5">
    <location>
        <position position="180"/>
    </location>
    <ligand>
        <name>S-adenosyl-L-methionine</name>
        <dbReference type="ChEBI" id="CHEBI:59789"/>
    </ligand>
</feature>
<dbReference type="GO" id="GO:0102559">
    <property type="term" value="F:peptide chain release factor N(5)-glutamine methyltransferase activity"/>
    <property type="evidence" value="ECO:0007669"/>
    <property type="project" value="UniProtKB-EC"/>
</dbReference>
<dbReference type="GO" id="GO:0003676">
    <property type="term" value="F:nucleic acid binding"/>
    <property type="evidence" value="ECO:0007669"/>
    <property type="project" value="InterPro"/>
</dbReference>
<dbReference type="InterPro" id="IPR002052">
    <property type="entry name" value="DNA_methylase_N6_adenine_CS"/>
</dbReference>
<evidence type="ECO:0000256" key="1">
    <source>
        <dbReference type="ARBA" id="ARBA00022603"/>
    </source>
</evidence>
<dbReference type="AlphaFoldDB" id="A0A120AHY8"/>
<keyword evidence="3 5" id="KW-0949">S-adenosyl-L-methionine</keyword>
<feature type="binding site" evidence="5">
    <location>
        <position position="165"/>
    </location>
    <ligand>
        <name>S-adenosyl-L-methionine</name>
        <dbReference type="ChEBI" id="CHEBI:59789"/>
    </ligand>
</feature>
<proteinExistence type="inferred from homology"/>
<evidence type="ECO:0000259" key="7">
    <source>
        <dbReference type="Pfam" id="PF13847"/>
    </source>
</evidence>
<evidence type="ECO:0000256" key="5">
    <source>
        <dbReference type="HAMAP-Rule" id="MF_02126"/>
    </source>
</evidence>
<dbReference type="PROSITE" id="PS00092">
    <property type="entry name" value="N6_MTASE"/>
    <property type="match status" value="1"/>
</dbReference>
<dbReference type="PANTHER" id="PTHR18895:SF74">
    <property type="entry name" value="MTRF1L RELEASE FACTOR GLUTAMINE METHYLTRANSFERASE"/>
    <property type="match status" value="1"/>
</dbReference>
<feature type="region of interest" description="Disordered" evidence="6">
    <location>
        <begin position="272"/>
        <end position="308"/>
    </location>
</feature>
<dbReference type="Pfam" id="PF17827">
    <property type="entry name" value="PrmC_N"/>
    <property type="match status" value="1"/>
</dbReference>
<dbReference type="CDD" id="cd02440">
    <property type="entry name" value="AdoMet_MTases"/>
    <property type="match status" value="1"/>
</dbReference>
<dbReference type="PANTHER" id="PTHR18895">
    <property type="entry name" value="HEMK METHYLTRANSFERASE"/>
    <property type="match status" value="1"/>
</dbReference>
<comment type="catalytic activity">
    <reaction evidence="4 5">
        <text>L-glutaminyl-[peptide chain release factor] + S-adenosyl-L-methionine = N(5)-methyl-L-glutaminyl-[peptide chain release factor] + S-adenosyl-L-homocysteine + H(+)</text>
        <dbReference type="Rhea" id="RHEA:42896"/>
        <dbReference type="Rhea" id="RHEA-COMP:10271"/>
        <dbReference type="Rhea" id="RHEA-COMP:10272"/>
        <dbReference type="ChEBI" id="CHEBI:15378"/>
        <dbReference type="ChEBI" id="CHEBI:30011"/>
        <dbReference type="ChEBI" id="CHEBI:57856"/>
        <dbReference type="ChEBI" id="CHEBI:59789"/>
        <dbReference type="ChEBI" id="CHEBI:61891"/>
        <dbReference type="EC" id="2.1.1.297"/>
    </reaction>
</comment>
<protein>
    <recommendedName>
        <fullName evidence="5">Release factor glutamine methyltransferase</fullName>
        <shortName evidence="5">RF MTase</shortName>
        <ecNumber evidence="5">2.1.1.297</ecNumber>
    </recommendedName>
    <alternativeName>
        <fullName evidence="5">N5-glutamine methyltransferase PrmC</fullName>
    </alternativeName>
    <alternativeName>
        <fullName evidence="5">Protein-(glutamine-N5) MTase PrmC</fullName>
    </alternativeName>
    <alternativeName>
        <fullName evidence="5">Protein-glutamine N-methyltransferase PrmC</fullName>
    </alternativeName>
</protein>
<sequence>MTRIDALLREARQRMDAADAELLVCHALGKSRSWLFAHADEVLDDTKAQEVHELIARRADGEPVAYLTGSRGFWRFDLRVTPATLIPRPETERLVELALQRLPESGALTLADLGTGSGAIALALAMERPSARVIAVDVSAQALEVARGNAAALGLGRVEFHQGDWFAPLAGERFDLIASNPPYIESDDPHLRQGDLRYEPANALASGEDGLDAIRTIAREAPSHLRPGGWLLIEHGWMQGEAVRALLQSAGLIEVATEQDWEGRDRVSLARRAPRAGLKRRPQPWRARRRDDPRPNRYIRTRPAGPAR</sequence>
<dbReference type="GO" id="GO:0032259">
    <property type="term" value="P:methylation"/>
    <property type="evidence" value="ECO:0007669"/>
    <property type="project" value="UniProtKB-KW"/>
</dbReference>
<accession>A0A120AHY8</accession>
<dbReference type="NCBIfam" id="TIGR00536">
    <property type="entry name" value="hemK_fam"/>
    <property type="match status" value="1"/>
</dbReference>
<dbReference type="InterPro" id="IPR050320">
    <property type="entry name" value="N5-glutamine_MTase"/>
</dbReference>
<dbReference type="EMBL" id="JAJA02000001">
    <property type="protein sequence ID" value="KWS06905.1"/>
    <property type="molecule type" value="Genomic_DNA"/>
</dbReference>
<dbReference type="InterPro" id="IPR040758">
    <property type="entry name" value="PrmC_N"/>
</dbReference>
<evidence type="ECO:0000256" key="6">
    <source>
        <dbReference type="SAM" id="MobiDB-lite"/>
    </source>
</evidence>
<feature type="binding site" evidence="5">
    <location>
        <position position="137"/>
    </location>
    <ligand>
        <name>S-adenosyl-L-methionine</name>
        <dbReference type="ChEBI" id="CHEBI:59789"/>
    </ligand>
</feature>
<feature type="domain" description="Release factor glutamine methyltransferase N-terminal" evidence="8">
    <location>
        <begin position="6"/>
        <end position="69"/>
    </location>
</feature>
<comment type="function">
    <text evidence="5">Methylates the class 1 translation termination release factors RF1/PrfA and RF2/PrfB on the glutamine residue of the universally conserved GGQ motif.</text>
</comment>
<dbReference type="NCBIfam" id="TIGR03534">
    <property type="entry name" value="RF_mod_PrmC"/>
    <property type="match status" value="1"/>
</dbReference>
<dbReference type="HAMAP" id="MF_02126">
    <property type="entry name" value="RF_methyltr_PrmC"/>
    <property type="match status" value="1"/>
</dbReference>
<feature type="domain" description="Methyltransferase" evidence="7">
    <location>
        <begin position="108"/>
        <end position="243"/>
    </location>
</feature>